<dbReference type="SMART" id="SM00387">
    <property type="entry name" value="HATPase_c"/>
    <property type="match status" value="1"/>
</dbReference>
<organism evidence="11 12">
    <name type="scientific">Paenibacillus eucommiae</name>
    <dbReference type="NCBI Taxonomy" id="1355755"/>
    <lineage>
        <taxon>Bacteria</taxon>
        <taxon>Bacillati</taxon>
        <taxon>Bacillota</taxon>
        <taxon>Bacilli</taxon>
        <taxon>Bacillales</taxon>
        <taxon>Paenibacillaceae</taxon>
        <taxon>Paenibacillus</taxon>
    </lineage>
</organism>
<dbReference type="Pfam" id="PF02518">
    <property type="entry name" value="HATPase_c"/>
    <property type="match status" value="1"/>
</dbReference>
<feature type="transmembrane region" description="Helical" evidence="9">
    <location>
        <begin position="120"/>
        <end position="140"/>
    </location>
</feature>
<gene>
    <name evidence="11" type="ORF">J2Z66_006336</name>
</gene>
<evidence type="ECO:0000256" key="7">
    <source>
        <dbReference type="ARBA" id="ARBA00022840"/>
    </source>
</evidence>
<keyword evidence="4" id="KW-0808">Transferase</keyword>
<feature type="domain" description="Histidine kinase" evidence="10">
    <location>
        <begin position="439"/>
        <end position="645"/>
    </location>
</feature>
<dbReference type="SUPFAM" id="SSF55781">
    <property type="entry name" value="GAF domain-like"/>
    <property type="match status" value="1"/>
</dbReference>
<keyword evidence="8" id="KW-0902">Two-component regulatory system</keyword>
<keyword evidence="7" id="KW-0067">ATP-binding</keyword>
<evidence type="ECO:0000256" key="2">
    <source>
        <dbReference type="ARBA" id="ARBA00012438"/>
    </source>
</evidence>
<dbReference type="EMBL" id="JAGGLB010000027">
    <property type="protein sequence ID" value="MBP1994697.1"/>
    <property type="molecule type" value="Genomic_DNA"/>
</dbReference>
<evidence type="ECO:0000256" key="5">
    <source>
        <dbReference type="ARBA" id="ARBA00022741"/>
    </source>
</evidence>
<sequence>MEIAILLVAIDCSITIVFYSAAIILLWKSPREPMGLLAALAMIAFGTSFPSLVAVGSEDWQFSHYWFYGVATIGWIAVSLFCLLFPNGKFVPAWSKHAMLVIAIVNIANIYFEGSIWRAFSIPLTVQLVWYVSTTLLLIFAQIYRFKRISSPEQRQQTKWVVYGVAVCFLGFAIVSMLFSPDFFKGNALSYLYLNAALHLFLSALPITLTLAVLRRRLWEINPLVNRTIVYGALTICILLLYTGVVLYLGNLFVTWSNYVVSLVATGLVALVFAPLREWLQRLVNRLMKGRHDDPYAVLLELGSQMMQPLAPDAMLAAIARQVQGALRLPYGGIAMDIEGREAMLAEAGERRDELELHAFPIIYRGRPIGTFYAASRSAGEAFSPEDHMFLEVLLQQAAPIVNNADMLQGMRQLAEDLQESREKLVLAREEERRRIRNNLHDDLAPRLAALAINVAVARKFVDKEPVTAVAKLDELGQVIRSTIQDIRSLVNDLRPPALDELGLAGAIRARMNEMTKPCQISEDGAAGQQLNMRIDAPQELPALSAAVEVAVYRIVTESMVNVLKHAKATECRVMLAVTEDRRLRVEVTDNGIGVGTTARPVLMGRTGGIGLLSMRERAAEIGGECVIERLDSGGTRVRAMLPLQ</sequence>
<keyword evidence="5" id="KW-0547">Nucleotide-binding</keyword>
<dbReference type="Gene3D" id="3.30.565.10">
    <property type="entry name" value="Histidine kinase-like ATPase, C-terminal domain"/>
    <property type="match status" value="1"/>
</dbReference>
<dbReference type="GO" id="GO:0016301">
    <property type="term" value="F:kinase activity"/>
    <property type="evidence" value="ECO:0007669"/>
    <property type="project" value="UniProtKB-KW"/>
</dbReference>
<evidence type="ECO:0000313" key="11">
    <source>
        <dbReference type="EMBL" id="MBP1994697.1"/>
    </source>
</evidence>
<evidence type="ECO:0000256" key="9">
    <source>
        <dbReference type="SAM" id="Phobius"/>
    </source>
</evidence>
<dbReference type="PANTHER" id="PTHR24421">
    <property type="entry name" value="NITRATE/NITRITE SENSOR PROTEIN NARX-RELATED"/>
    <property type="match status" value="1"/>
</dbReference>
<dbReference type="Pfam" id="PF07730">
    <property type="entry name" value="HisKA_3"/>
    <property type="match status" value="1"/>
</dbReference>
<feature type="transmembrane region" description="Helical" evidence="9">
    <location>
        <begin position="34"/>
        <end position="53"/>
    </location>
</feature>
<dbReference type="RefSeq" id="WP_209976528.1">
    <property type="nucleotide sequence ID" value="NZ_JAGGLB010000027.1"/>
</dbReference>
<evidence type="ECO:0000313" key="12">
    <source>
        <dbReference type="Proteomes" id="UP001519287"/>
    </source>
</evidence>
<dbReference type="InterPro" id="IPR029016">
    <property type="entry name" value="GAF-like_dom_sf"/>
</dbReference>
<dbReference type="Proteomes" id="UP001519287">
    <property type="component" value="Unassembled WGS sequence"/>
</dbReference>
<dbReference type="InterPro" id="IPR036890">
    <property type="entry name" value="HATPase_C_sf"/>
</dbReference>
<dbReference type="SUPFAM" id="SSF55874">
    <property type="entry name" value="ATPase domain of HSP90 chaperone/DNA topoisomerase II/histidine kinase"/>
    <property type="match status" value="1"/>
</dbReference>
<comment type="caution">
    <text evidence="11">The sequence shown here is derived from an EMBL/GenBank/DDBJ whole genome shotgun (WGS) entry which is preliminary data.</text>
</comment>
<reference evidence="11 12" key="1">
    <citation type="submission" date="2021-03" db="EMBL/GenBank/DDBJ databases">
        <title>Genomic Encyclopedia of Type Strains, Phase IV (KMG-IV): sequencing the most valuable type-strain genomes for metagenomic binning, comparative biology and taxonomic classification.</title>
        <authorList>
            <person name="Goeker M."/>
        </authorList>
    </citation>
    <scope>NUCLEOTIDE SEQUENCE [LARGE SCALE GENOMIC DNA]</scope>
    <source>
        <strain evidence="11 12">DSM 26048</strain>
    </source>
</reference>
<dbReference type="InterPro" id="IPR011712">
    <property type="entry name" value="Sig_transdc_His_kin_sub3_dim/P"/>
</dbReference>
<feature type="transmembrane region" description="Helical" evidence="9">
    <location>
        <begin position="97"/>
        <end position="114"/>
    </location>
</feature>
<evidence type="ECO:0000259" key="10">
    <source>
        <dbReference type="PROSITE" id="PS50109"/>
    </source>
</evidence>
<dbReference type="EC" id="2.7.13.3" evidence="2"/>
<evidence type="ECO:0000256" key="3">
    <source>
        <dbReference type="ARBA" id="ARBA00022553"/>
    </source>
</evidence>
<evidence type="ECO:0000256" key="1">
    <source>
        <dbReference type="ARBA" id="ARBA00000085"/>
    </source>
</evidence>
<comment type="catalytic activity">
    <reaction evidence="1">
        <text>ATP + protein L-histidine = ADP + protein N-phospho-L-histidine.</text>
        <dbReference type="EC" id="2.7.13.3"/>
    </reaction>
</comment>
<dbReference type="InterPro" id="IPR005467">
    <property type="entry name" value="His_kinase_dom"/>
</dbReference>
<dbReference type="PROSITE" id="PS50109">
    <property type="entry name" value="HIS_KIN"/>
    <property type="match status" value="1"/>
</dbReference>
<dbReference type="Gene3D" id="3.30.450.40">
    <property type="match status" value="1"/>
</dbReference>
<keyword evidence="9" id="KW-1133">Transmembrane helix</keyword>
<feature type="transmembrane region" description="Helical" evidence="9">
    <location>
        <begin position="160"/>
        <end position="179"/>
    </location>
</feature>
<evidence type="ECO:0000256" key="8">
    <source>
        <dbReference type="ARBA" id="ARBA00023012"/>
    </source>
</evidence>
<dbReference type="InterPro" id="IPR003594">
    <property type="entry name" value="HATPase_dom"/>
</dbReference>
<feature type="transmembrane region" description="Helical" evidence="9">
    <location>
        <begin position="229"/>
        <end position="250"/>
    </location>
</feature>
<dbReference type="CDD" id="cd16917">
    <property type="entry name" value="HATPase_UhpB-NarQ-NarX-like"/>
    <property type="match status" value="1"/>
</dbReference>
<accession>A0ABS4J4D1</accession>
<keyword evidence="9" id="KW-0472">Membrane</keyword>
<dbReference type="PANTHER" id="PTHR24421:SF10">
    <property type="entry name" value="NITRATE_NITRITE SENSOR PROTEIN NARQ"/>
    <property type="match status" value="1"/>
</dbReference>
<name>A0ABS4J4D1_9BACL</name>
<keyword evidence="6 11" id="KW-0418">Kinase</keyword>
<evidence type="ECO:0000256" key="4">
    <source>
        <dbReference type="ARBA" id="ARBA00022679"/>
    </source>
</evidence>
<proteinExistence type="predicted"/>
<keyword evidence="3" id="KW-0597">Phosphoprotein</keyword>
<keyword evidence="12" id="KW-1185">Reference proteome</keyword>
<feature type="transmembrane region" description="Helical" evidence="9">
    <location>
        <begin position="191"/>
        <end position="214"/>
    </location>
</feature>
<feature type="transmembrane region" description="Helical" evidence="9">
    <location>
        <begin position="256"/>
        <end position="276"/>
    </location>
</feature>
<dbReference type="Gene3D" id="1.20.5.1930">
    <property type="match status" value="1"/>
</dbReference>
<protein>
    <recommendedName>
        <fullName evidence="2">histidine kinase</fullName>
        <ecNumber evidence="2">2.7.13.3</ecNumber>
    </recommendedName>
</protein>
<feature type="transmembrane region" description="Helical" evidence="9">
    <location>
        <begin position="6"/>
        <end position="27"/>
    </location>
</feature>
<evidence type="ECO:0000256" key="6">
    <source>
        <dbReference type="ARBA" id="ARBA00022777"/>
    </source>
</evidence>
<keyword evidence="9" id="KW-0812">Transmembrane</keyword>
<dbReference type="InterPro" id="IPR050482">
    <property type="entry name" value="Sensor_HK_TwoCompSys"/>
</dbReference>
<feature type="transmembrane region" description="Helical" evidence="9">
    <location>
        <begin position="65"/>
        <end position="85"/>
    </location>
</feature>